<dbReference type="AlphaFoldDB" id="A0A5K8ALJ9"/>
<evidence type="ECO:0000259" key="2">
    <source>
        <dbReference type="Pfam" id="PF13635"/>
    </source>
</evidence>
<dbReference type="Proteomes" id="UP000422108">
    <property type="component" value="Chromosome"/>
</dbReference>
<dbReference type="InterPro" id="IPR025420">
    <property type="entry name" value="DUF4143"/>
</dbReference>
<organism evidence="3 4">
    <name type="scientific">Desulfosarcina ovata subsp. ovata</name>
    <dbReference type="NCBI Taxonomy" id="2752305"/>
    <lineage>
        <taxon>Bacteria</taxon>
        <taxon>Pseudomonadati</taxon>
        <taxon>Thermodesulfobacteriota</taxon>
        <taxon>Desulfobacteria</taxon>
        <taxon>Desulfobacterales</taxon>
        <taxon>Desulfosarcinaceae</taxon>
        <taxon>Desulfosarcina</taxon>
    </lineage>
</organism>
<dbReference type="PANTHER" id="PTHR33295:SF20">
    <property type="entry name" value="ATPASE"/>
    <property type="match status" value="1"/>
</dbReference>
<feature type="domain" description="DUF4143" evidence="2">
    <location>
        <begin position="201"/>
        <end position="344"/>
    </location>
</feature>
<dbReference type="InterPro" id="IPR027417">
    <property type="entry name" value="P-loop_NTPase"/>
</dbReference>
<dbReference type="InterPro" id="IPR041682">
    <property type="entry name" value="AAA_14"/>
</dbReference>
<gene>
    <name evidence="3" type="ORF">DSCOOX_56540</name>
</gene>
<reference evidence="3 4" key="1">
    <citation type="submission" date="2019-11" db="EMBL/GenBank/DDBJ databases">
        <title>Comparative genomics of hydrocarbon-degrading Desulfosarcina strains.</title>
        <authorList>
            <person name="Watanabe M."/>
            <person name="Kojima H."/>
            <person name="Fukui M."/>
        </authorList>
    </citation>
    <scope>NUCLEOTIDE SEQUENCE [LARGE SCALE GENOMIC DNA]</scope>
    <source>
        <strain evidence="4">oXyS1</strain>
    </source>
</reference>
<dbReference type="Pfam" id="PF13635">
    <property type="entry name" value="DUF4143"/>
    <property type="match status" value="1"/>
</dbReference>
<keyword evidence="4" id="KW-1185">Reference proteome</keyword>
<dbReference type="SUPFAM" id="SSF52540">
    <property type="entry name" value="P-loop containing nucleoside triphosphate hydrolases"/>
    <property type="match status" value="1"/>
</dbReference>
<name>A0A5K8ALJ9_9BACT</name>
<dbReference type="RefSeq" id="WP_155313214.1">
    <property type="nucleotide sequence ID" value="NZ_AP021879.1"/>
</dbReference>
<evidence type="ECO:0000259" key="1">
    <source>
        <dbReference type="Pfam" id="PF13173"/>
    </source>
</evidence>
<sequence>MKTPDYIQRPLYLDRVMPYARKDIIKILVGQRRVGKSYMLFQLMDRMSEQDPEGQQIYINKELHEFADIRRADDLLEYVAHQRNPDRRLSVFIDELQDIDGFETALRSLQAEGNVDIYGTGSNAKLLSGELATYLSGRYIEIKIYSLTYGEFLTFHGLEKGQESLQSYLKFGGLPYLRHLPLDDTIIFDYLRNVTDAILLKDIVSRYDIRNVSFLQRLARFLADNVGSLVTARKISEYLKSQKLKISHNLVIDYLSYLSNALLVLPARRFDIPGKKIFAIGEKYYFEDLGIRHALVGFRAMDIGKILENIIFMHLKTAGHDVTVGQIGKQEVDFVCEKNGERSYVQAAYVIPDPKVRDREFGNLLAIPDNFPKKVVSMDAVTGGSYQGIEHVHLLDFLLSISK</sequence>
<dbReference type="Pfam" id="PF13173">
    <property type="entry name" value="AAA_14"/>
    <property type="match status" value="1"/>
</dbReference>
<evidence type="ECO:0000313" key="4">
    <source>
        <dbReference type="Proteomes" id="UP000422108"/>
    </source>
</evidence>
<feature type="domain" description="AAA" evidence="1">
    <location>
        <begin position="25"/>
        <end position="153"/>
    </location>
</feature>
<proteinExistence type="predicted"/>
<accession>A0A5K8ALJ9</accession>
<protein>
    <submittedName>
        <fullName evidence="3">ATPase</fullName>
    </submittedName>
</protein>
<dbReference type="EMBL" id="AP021879">
    <property type="protein sequence ID" value="BBO92474.1"/>
    <property type="molecule type" value="Genomic_DNA"/>
</dbReference>
<dbReference type="PANTHER" id="PTHR33295">
    <property type="entry name" value="ATPASE"/>
    <property type="match status" value="1"/>
</dbReference>
<evidence type="ECO:0000313" key="3">
    <source>
        <dbReference type="EMBL" id="BBO92474.1"/>
    </source>
</evidence>